<keyword evidence="4" id="KW-0133">Cell shape</keyword>
<evidence type="ECO:0000256" key="10">
    <source>
        <dbReference type="SAM" id="MobiDB-lite"/>
    </source>
</evidence>
<dbReference type="GO" id="GO:0009002">
    <property type="term" value="F:serine-type D-Ala-D-Ala carboxypeptidase activity"/>
    <property type="evidence" value="ECO:0007669"/>
    <property type="project" value="UniProtKB-EC"/>
</dbReference>
<feature type="compositionally biased region" description="Basic residues" evidence="10">
    <location>
        <begin position="489"/>
        <end position="504"/>
    </location>
</feature>
<evidence type="ECO:0000256" key="3">
    <source>
        <dbReference type="ARBA" id="ARBA00022801"/>
    </source>
</evidence>
<protein>
    <submittedName>
        <fullName evidence="14">D-alanyl-D-alanine carboxypeptidase</fullName>
        <ecNumber evidence="14">3.4.16.4</ecNumber>
    </submittedName>
</protein>
<feature type="active site" evidence="7">
    <location>
        <position position="128"/>
    </location>
</feature>
<reference evidence="14" key="1">
    <citation type="submission" date="2023-07" db="EMBL/GenBank/DDBJ databases">
        <title>Genomic Encyclopedia of Type Strains, Phase IV (KMG-IV): sequencing the most valuable type-strain genomes for metagenomic binning, comparative biology and taxonomic classification.</title>
        <authorList>
            <person name="Goeker M."/>
        </authorList>
    </citation>
    <scope>NUCLEOTIDE SEQUENCE</scope>
    <source>
        <strain evidence="14">DSM 19659</strain>
    </source>
</reference>
<dbReference type="InterPro" id="IPR018044">
    <property type="entry name" value="Peptidase_S11"/>
</dbReference>
<keyword evidence="14" id="KW-0121">Carboxypeptidase</keyword>
<keyword evidence="6" id="KW-0961">Cell wall biogenesis/degradation</keyword>
<dbReference type="GO" id="GO:0009252">
    <property type="term" value="P:peptidoglycan biosynthetic process"/>
    <property type="evidence" value="ECO:0007669"/>
    <property type="project" value="UniProtKB-KW"/>
</dbReference>
<keyword evidence="3 14" id="KW-0378">Hydrolase</keyword>
<evidence type="ECO:0000256" key="9">
    <source>
        <dbReference type="RuleBase" id="RU004016"/>
    </source>
</evidence>
<keyword evidence="11" id="KW-1133">Transmembrane helix</keyword>
<sequence>MLISHTRRRAAAFCLVLMLLFTALSSGRALAAPAWPSNLLIQADGGILMDADSSCVIYGKNIHQRYYPASITKILTALIVIERCDLDETLTFSYGAVHNVESGSSSAGYDTGDQITVRQALYAMLLKSANEVANALAEHCAGSIEAFAGLMNEKAAALGCTDSHFVNPSGLNDENHYTTPYDFALIAQAAFENPTFVEFDSTTYYELPPNATNPESFMVYCGHKMLKKSSGQYYSGIIGGKTGYTLLAGNTLVTCAERDGLKLITVVLNGHQTHYSDTKTLLDFGFENFKNVNIQANDSRYSAAETDINLTGEHTPLLTLDDMRSVTLPKTAQFSDTRSELKYKPSDSAPPGAVAELSYYYEDRFIGNSWLCSAETAGAEIKSDDNSAHADSASLLHRLSTSVSALQAKTPLRRASFAALIALMAALLVLLILIIFLVQNFLRSARRSKTVELSRAVPRSRNTDPLLQQEKGTSDTPLSINRYPQSLRPRSRRRRPRRNWFRKG</sequence>
<evidence type="ECO:0000256" key="7">
    <source>
        <dbReference type="PIRSR" id="PIRSR618044-1"/>
    </source>
</evidence>
<accession>A0AAE4AL92</accession>
<gene>
    <name evidence="14" type="ORF">J2S20_000932</name>
</gene>
<name>A0AAE4AL92_9FIRM</name>
<dbReference type="Proteomes" id="UP001241537">
    <property type="component" value="Unassembled WGS sequence"/>
</dbReference>
<evidence type="ECO:0000256" key="6">
    <source>
        <dbReference type="ARBA" id="ARBA00023316"/>
    </source>
</evidence>
<keyword evidence="11" id="KW-0812">Transmembrane</keyword>
<keyword evidence="2 12" id="KW-0732">Signal</keyword>
<dbReference type="InterPro" id="IPR012338">
    <property type="entry name" value="Beta-lactam/transpept-like"/>
</dbReference>
<dbReference type="PRINTS" id="PR00725">
    <property type="entry name" value="DADACBPTASE1"/>
</dbReference>
<comment type="caution">
    <text evidence="14">The sequence shown here is derived from an EMBL/GenBank/DDBJ whole genome shotgun (WGS) entry which is preliminary data.</text>
</comment>
<feature type="domain" description="Peptidase S11 D-alanyl-D-alanine carboxypeptidase A N-terminal" evidence="13">
    <location>
        <begin position="40"/>
        <end position="270"/>
    </location>
</feature>
<dbReference type="GO" id="GO:0006508">
    <property type="term" value="P:proteolysis"/>
    <property type="evidence" value="ECO:0007669"/>
    <property type="project" value="InterPro"/>
</dbReference>
<feature type="transmembrane region" description="Helical" evidence="11">
    <location>
        <begin position="417"/>
        <end position="438"/>
    </location>
</feature>
<evidence type="ECO:0000256" key="8">
    <source>
        <dbReference type="PIRSR" id="PIRSR618044-2"/>
    </source>
</evidence>
<evidence type="ECO:0000313" key="15">
    <source>
        <dbReference type="Proteomes" id="UP001241537"/>
    </source>
</evidence>
<proteinExistence type="inferred from homology"/>
<organism evidence="14 15">
    <name type="scientific">Moryella indoligenes</name>
    <dbReference type="NCBI Taxonomy" id="371674"/>
    <lineage>
        <taxon>Bacteria</taxon>
        <taxon>Bacillati</taxon>
        <taxon>Bacillota</taxon>
        <taxon>Clostridia</taxon>
        <taxon>Lachnospirales</taxon>
        <taxon>Lachnospiraceae</taxon>
        <taxon>Moryella</taxon>
    </lineage>
</organism>
<evidence type="ECO:0000259" key="13">
    <source>
        <dbReference type="Pfam" id="PF00768"/>
    </source>
</evidence>
<evidence type="ECO:0000256" key="5">
    <source>
        <dbReference type="ARBA" id="ARBA00022984"/>
    </source>
</evidence>
<dbReference type="Pfam" id="PF00768">
    <property type="entry name" value="Peptidase_S11"/>
    <property type="match status" value="1"/>
</dbReference>
<dbReference type="AlphaFoldDB" id="A0AAE4AL92"/>
<keyword evidence="11" id="KW-0472">Membrane</keyword>
<keyword evidence="14" id="KW-0645">Protease</keyword>
<dbReference type="InterPro" id="IPR001967">
    <property type="entry name" value="Peptidase_S11_N"/>
</dbReference>
<feature type="active site" description="Proton acceptor" evidence="7">
    <location>
        <position position="73"/>
    </location>
</feature>
<feature type="compositionally biased region" description="Polar residues" evidence="10">
    <location>
        <begin position="463"/>
        <end position="484"/>
    </location>
</feature>
<evidence type="ECO:0000256" key="12">
    <source>
        <dbReference type="SAM" id="SignalP"/>
    </source>
</evidence>
<feature type="region of interest" description="Disordered" evidence="10">
    <location>
        <begin position="455"/>
        <end position="504"/>
    </location>
</feature>
<evidence type="ECO:0000256" key="2">
    <source>
        <dbReference type="ARBA" id="ARBA00022729"/>
    </source>
</evidence>
<feature type="chain" id="PRO_5042029253" evidence="12">
    <location>
        <begin position="32"/>
        <end position="504"/>
    </location>
</feature>
<keyword evidence="15" id="KW-1185">Reference proteome</keyword>
<keyword evidence="5" id="KW-0573">Peptidoglycan synthesis</keyword>
<dbReference type="PANTHER" id="PTHR21581">
    <property type="entry name" value="D-ALANYL-D-ALANINE CARBOXYPEPTIDASE"/>
    <property type="match status" value="1"/>
</dbReference>
<evidence type="ECO:0000256" key="4">
    <source>
        <dbReference type="ARBA" id="ARBA00022960"/>
    </source>
</evidence>
<dbReference type="EC" id="3.4.16.4" evidence="14"/>
<feature type="signal peptide" evidence="12">
    <location>
        <begin position="1"/>
        <end position="31"/>
    </location>
</feature>
<comment type="similarity">
    <text evidence="1 9">Belongs to the peptidase S11 family.</text>
</comment>
<evidence type="ECO:0000256" key="11">
    <source>
        <dbReference type="SAM" id="Phobius"/>
    </source>
</evidence>
<feature type="active site" description="Acyl-ester intermediate" evidence="7">
    <location>
        <position position="70"/>
    </location>
</feature>
<dbReference type="PANTHER" id="PTHR21581:SF33">
    <property type="entry name" value="D-ALANYL-D-ALANINE CARBOXYPEPTIDASE DACB"/>
    <property type="match status" value="1"/>
</dbReference>
<dbReference type="EMBL" id="JAUSTO010000004">
    <property type="protein sequence ID" value="MDQ0152247.1"/>
    <property type="molecule type" value="Genomic_DNA"/>
</dbReference>
<dbReference type="SUPFAM" id="SSF56601">
    <property type="entry name" value="beta-lactamase/transpeptidase-like"/>
    <property type="match status" value="1"/>
</dbReference>
<feature type="binding site" evidence="8">
    <location>
        <position position="241"/>
    </location>
    <ligand>
        <name>substrate</name>
    </ligand>
</feature>
<evidence type="ECO:0000256" key="1">
    <source>
        <dbReference type="ARBA" id="ARBA00007164"/>
    </source>
</evidence>
<dbReference type="Gene3D" id="3.40.710.10">
    <property type="entry name" value="DD-peptidase/beta-lactamase superfamily"/>
    <property type="match status" value="1"/>
</dbReference>
<dbReference type="GO" id="GO:0008360">
    <property type="term" value="P:regulation of cell shape"/>
    <property type="evidence" value="ECO:0007669"/>
    <property type="project" value="UniProtKB-KW"/>
</dbReference>
<dbReference type="GO" id="GO:0071555">
    <property type="term" value="P:cell wall organization"/>
    <property type="evidence" value="ECO:0007669"/>
    <property type="project" value="UniProtKB-KW"/>
</dbReference>
<evidence type="ECO:0000313" key="14">
    <source>
        <dbReference type="EMBL" id="MDQ0152247.1"/>
    </source>
</evidence>